<evidence type="ECO:0000256" key="7">
    <source>
        <dbReference type="ARBA" id="ARBA00022490"/>
    </source>
</evidence>
<keyword evidence="9 12" id="KW-0368">Histidine biosynthesis</keyword>
<evidence type="ECO:0000313" key="16">
    <source>
        <dbReference type="Proteomes" id="UP000236497"/>
    </source>
</evidence>
<evidence type="ECO:0000313" key="15">
    <source>
        <dbReference type="EMBL" id="CRZ34264.1"/>
    </source>
</evidence>
<evidence type="ECO:0000256" key="3">
    <source>
        <dbReference type="ARBA" id="ARBA00005133"/>
    </source>
</evidence>
<dbReference type="CDD" id="cd04732">
    <property type="entry name" value="HisA"/>
    <property type="match status" value="1"/>
</dbReference>
<dbReference type="PANTHER" id="PTHR43090">
    <property type="entry name" value="1-(5-PHOSPHORIBOSYL)-5-[(5-PHOSPHORIBOSYLAMINO)METHYLIDENEAMINO] IMIDAZOLE-4-CARBOXAMIDE ISOMERASE"/>
    <property type="match status" value="1"/>
</dbReference>
<dbReference type="InterPro" id="IPR013785">
    <property type="entry name" value="Aldolase_TIM"/>
</dbReference>
<comment type="pathway">
    <text evidence="3 12 14">Amino-acid biosynthesis; L-histidine biosynthesis; L-histidine from 5-phospho-alpha-D-ribose 1-diphosphate: step 4/9.</text>
</comment>
<evidence type="ECO:0000256" key="12">
    <source>
        <dbReference type="HAMAP-Rule" id="MF_01014"/>
    </source>
</evidence>
<keyword evidence="16" id="KW-1185">Reference proteome</keyword>
<evidence type="ECO:0000256" key="14">
    <source>
        <dbReference type="RuleBase" id="RU003658"/>
    </source>
</evidence>
<keyword evidence="7 12" id="KW-0963">Cytoplasm</keyword>
<dbReference type="GO" id="GO:0000162">
    <property type="term" value="P:L-tryptophan biosynthetic process"/>
    <property type="evidence" value="ECO:0007669"/>
    <property type="project" value="TreeGrafter"/>
</dbReference>
<dbReference type="InterPro" id="IPR011060">
    <property type="entry name" value="RibuloseP-bd_barrel"/>
</dbReference>
<comment type="similarity">
    <text evidence="4 12 13">Belongs to the HisA/HisF family.</text>
</comment>
<dbReference type="Pfam" id="PF00977">
    <property type="entry name" value="His_biosynth"/>
    <property type="match status" value="1"/>
</dbReference>
<dbReference type="PANTHER" id="PTHR43090:SF2">
    <property type="entry name" value="1-(5-PHOSPHORIBOSYL)-5-[(5-PHOSPHORIBOSYLAMINO)METHYLIDENEAMINO] IMIDAZOLE-4-CARBOXAMIDE ISOMERASE"/>
    <property type="match status" value="1"/>
</dbReference>
<dbReference type="NCBIfam" id="NF010112">
    <property type="entry name" value="PRK13585.1"/>
    <property type="match status" value="1"/>
</dbReference>
<evidence type="ECO:0000256" key="5">
    <source>
        <dbReference type="ARBA" id="ARBA00012550"/>
    </source>
</evidence>
<comment type="catalytic activity">
    <reaction evidence="1 12 14">
        <text>1-(5-phospho-beta-D-ribosyl)-5-[(5-phospho-beta-D-ribosylamino)methylideneamino]imidazole-4-carboxamide = 5-[(5-phospho-1-deoxy-D-ribulos-1-ylimino)methylamino]-1-(5-phospho-beta-D-ribosyl)imidazole-4-carboxamide</text>
        <dbReference type="Rhea" id="RHEA:15469"/>
        <dbReference type="ChEBI" id="CHEBI:58435"/>
        <dbReference type="ChEBI" id="CHEBI:58525"/>
        <dbReference type="EC" id="5.3.1.16"/>
    </reaction>
</comment>
<dbReference type="Gene3D" id="3.20.20.70">
    <property type="entry name" value="Aldolase class I"/>
    <property type="match status" value="1"/>
</dbReference>
<comment type="subcellular location">
    <subcellularLocation>
        <location evidence="2 12 14">Cytoplasm</location>
    </subcellularLocation>
</comment>
<dbReference type="EC" id="5.3.1.16" evidence="5 12"/>
<reference evidence="15 16" key="1">
    <citation type="submission" date="2015-06" db="EMBL/GenBank/DDBJ databases">
        <authorList>
            <person name="Wibberg Daniel"/>
        </authorList>
    </citation>
    <scope>NUCLEOTIDE SEQUENCE [LARGE SCALE GENOMIC DNA]</scope>
    <source>
        <strain evidence="15 16">T3/55T</strain>
    </source>
</reference>
<dbReference type="InterPro" id="IPR006063">
    <property type="entry name" value="HisA_bact_arch"/>
</dbReference>
<dbReference type="FunFam" id="3.20.20.70:FF:000009">
    <property type="entry name" value="1-(5-phosphoribosyl)-5-[(5-phosphoribosylamino)methylideneamino] imidazole-4-carboxamide isomerase"/>
    <property type="match status" value="1"/>
</dbReference>
<dbReference type="EMBL" id="CVTD020000015">
    <property type="protein sequence ID" value="CRZ34264.1"/>
    <property type="molecule type" value="Genomic_DNA"/>
</dbReference>
<keyword evidence="8 12" id="KW-0028">Amino-acid biosynthesis</keyword>
<evidence type="ECO:0000256" key="6">
    <source>
        <dbReference type="ARBA" id="ARBA00018464"/>
    </source>
</evidence>
<dbReference type="GO" id="GO:0005737">
    <property type="term" value="C:cytoplasm"/>
    <property type="evidence" value="ECO:0007669"/>
    <property type="project" value="UniProtKB-SubCell"/>
</dbReference>
<proteinExistence type="inferred from homology"/>
<dbReference type="RefSeq" id="WP_103202387.1">
    <property type="nucleotide sequence ID" value="NZ_CVTD020000015.1"/>
</dbReference>
<dbReference type="HAMAP" id="MF_01014">
    <property type="entry name" value="HisA"/>
    <property type="match status" value="1"/>
</dbReference>
<dbReference type="AlphaFoldDB" id="A0A0H5SFM9"/>
<keyword evidence="10 12" id="KW-0413">Isomerase</keyword>
<organism evidence="15 16">
    <name type="scientific">Herbinix hemicellulosilytica</name>
    <dbReference type="NCBI Taxonomy" id="1564487"/>
    <lineage>
        <taxon>Bacteria</taxon>
        <taxon>Bacillati</taxon>
        <taxon>Bacillota</taxon>
        <taxon>Clostridia</taxon>
        <taxon>Lachnospirales</taxon>
        <taxon>Lachnospiraceae</taxon>
        <taxon>Herbinix</taxon>
    </lineage>
</organism>
<dbReference type="InterPro" id="IPR023016">
    <property type="entry name" value="HisA/PriA"/>
</dbReference>
<accession>A0A0H5SFM9</accession>
<dbReference type="OrthoDB" id="9807749at2"/>
<dbReference type="GO" id="GO:0000105">
    <property type="term" value="P:L-histidine biosynthetic process"/>
    <property type="evidence" value="ECO:0007669"/>
    <property type="project" value="UniProtKB-UniRule"/>
</dbReference>
<evidence type="ECO:0000256" key="4">
    <source>
        <dbReference type="ARBA" id="ARBA00009667"/>
    </source>
</evidence>
<evidence type="ECO:0000256" key="8">
    <source>
        <dbReference type="ARBA" id="ARBA00022605"/>
    </source>
</evidence>
<dbReference type="NCBIfam" id="TIGR00007">
    <property type="entry name" value="1-(5-phosphoribosyl)-5-[(5-phosphoribosylamino)methylideneamino]imidazole-4-carboxamide isomerase"/>
    <property type="match status" value="1"/>
</dbReference>
<dbReference type="Proteomes" id="UP000236497">
    <property type="component" value="Unassembled WGS sequence"/>
</dbReference>
<evidence type="ECO:0000256" key="10">
    <source>
        <dbReference type="ARBA" id="ARBA00023235"/>
    </source>
</evidence>
<dbReference type="InterPro" id="IPR006062">
    <property type="entry name" value="His_biosynth"/>
</dbReference>
<gene>
    <name evidence="12 15" type="primary">hisA</name>
    <name evidence="15" type="ORF">HHT355_1062</name>
</gene>
<evidence type="ECO:0000256" key="11">
    <source>
        <dbReference type="ARBA" id="ARBA00030547"/>
    </source>
</evidence>
<evidence type="ECO:0000256" key="1">
    <source>
        <dbReference type="ARBA" id="ARBA00000901"/>
    </source>
</evidence>
<name>A0A0H5SFM9_HERHM</name>
<feature type="active site" description="Proton acceptor" evidence="12">
    <location>
        <position position="8"/>
    </location>
</feature>
<evidence type="ECO:0000256" key="13">
    <source>
        <dbReference type="RuleBase" id="RU003657"/>
    </source>
</evidence>
<feature type="active site" description="Proton donor" evidence="12">
    <location>
        <position position="130"/>
    </location>
</feature>
<dbReference type="SUPFAM" id="SSF51366">
    <property type="entry name" value="Ribulose-phoshate binding barrel"/>
    <property type="match status" value="1"/>
</dbReference>
<dbReference type="GO" id="GO:0003949">
    <property type="term" value="F:1-(5-phosphoribosyl)-5-[(5-phosphoribosylamino)methylideneamino]imidazole-4-carboxamide isomerase activity"/>
    <property type="evidence" value="ECO:0007669"/>
    <property type="project" value="UniProtKB-UniRule"/>
</dbReference>
<dbReference type="InterPro" id="IPR044524">
    <property type="entry name" value="Isoase_HisA-like"/>
</dbReference>
<evidence type="ECO:0000256" key="2">
    <source>
        <dbReference type="ARBA" id="ARBA00004496"/>
    </source>
</evidence>
<protein>
    <recommendedName>
        <fullName evidence="6 12">1-(5-phosphoribosyl)-5-[(5-phosphoribosylamino)methylideneamino] imidazole-4-carboxamide isomerase</fullName>
        <ecNumber evidence="5 12">5.3.1.16</ecNumber>
    </recommendedName>
    <alternativeName>
        <fullName evidence="11 12">Phosphoribosylformimino-5-aminoimidazole carboxamide ribotide isomerase</fullName>
    </alternativeName>
</protein>
<sequence>MKIFPAIDIKNGQCVRLRQGNFNDVYVYSDVPLKVAKEWEACGASYIHIVDLDGALVGHSVNEKVIKEIVKNVKIPVQLGGGIRSIKDIEQKLNLGIARVIIGTKAATDAGFMKEAIDIFGPDRVIAGIDAKDGIVAVEGWEKLSHYNAVSLAMEMKKAGVKTVIYTDIAKDGMLQGPNLHYTAEIVEKTGLNVIASGGISSLKDLEVLKEINVYGAIIGKALYENKINLRKAISMFE</sequence>
<dbReference type="UniPathway" id="UPA00031">
    <property type="reaction ID" value="UER00009"/>
</dbReference>
<evidence type="ECO:0000256" key="9">
    <source>
        <dbReference type="ARBA" id="ARBA00023102"/>
    </source>
</evidence>